<feature type="region of interest" description="Disordered" evidence="1">
    <location>
        <begin position="62"/>
        <end position="86"/>
    </location>
</feature>
<organism evidence="3 4">
    <name type="scientific">Leptomonas pyrrhocoris</name>
    <name type="common">Firebug parasite</name>
    <dbReference type="NCBI Taxonomy" id="157538"/>
    <lineage>
        <taxon>Eukaryota</taxon>
        <taxon>Discoba</taxon>
        <taxon>Euglenozoa</taxon>
        <taxon>Kinetoplastea</taxon>
        <taxon>Metakinetoplastina</taxon>
        <taxon>Trypanosomatida</taxon>
        <taxon>Trypanosomatidae</taxon>
        <taxon>Leishmaniinae</taxon>
        <taxon>Leptomonas</taxon>
    </lineage>
</organism>
<keyword evidence="2" id="KW-0472">Membrane</keyword>
<feature type="region of interest" description="Disordered" evidence="1">
    <location>
        <begin position="196"/>
        <end position="218"/>
    </location>
</feature>
<dbReference type="Proteomes" id="UP000037923">
    <property type="component" value="Unassembled WGS sequence"/>
</dbReference>
<reference evidence="3 4" key="1">
    <citation type="submission" date="2015-07" db="EMBL/GenBank/DDBJ databases">
        <title>High-quality genome of monoxenous trypanosomatid Leptomonas pyrrhocoris.</title>
        <authorList>
            <person name="Flegontov P."/>
            <person name="Butenko A."/>
            <person name="Firsov S."/>
            <person name="Vlcek C."/>
            <person name="Logacheva M.D."/>
            <person name="Field M."/>
            <person name="Filatov D."/>
            <person name="Flegontova O."/>
            <person name="Gerasimov E."/>
            <person name="Jackson A.P."/>
            <person name="Kelly S."/>
            <person name="Opperdoes F."/>
            <person name="O'Reilly A."/>
            <person name="Votypka J."/>
            <person name="Yurchenko V."/>
            <person name="Lukes J."/>
        </authorList>
    </citation>
    <scope>NUCLEOTIDE SEQUENCE [LARGE SCALE GENOMIC DNA]</scope>
    <source>
        <strain evidence="3">H10</strain>
    </source>
</reference>
<evidence type="ECO:0008006" key="5">
    <source>
        <dbReference type="Google" id="ProtNLM"/>
    </source>
</evidence>
<sequence length="352" mass="37976">MEHHMYEHTISITLYLTYATLTMSLMVCSILSPIRTVTVDGRQLRVYGVAVSFDVPPLGWNKDGRARHDSRSSSGADDSSVSAAASASIVPVDRSTDFCRTSAIAPRSTLPSAKMKEEIVAFLDSDHVGQQGNEMAVPLDGSTAAGSGEHQRCTETQASPHDFSKRINQVPERNAGDTAFASVANVRTHPLLMPFTSPESPSELDPSDSGAGCNSNRRHDNRTKWVSLRKLPSSDLARCMTAYLVFGTLCLLFSFLLIATLFLRLLPMVSDVPLRIALRILTVAGPLCAILCFAMAAALGLQGNLVRHVADGYYTNTSHHAVVNQLHSGFSTTVAAAFVALLVATLSPIMWK</sequence>
<comment type="caution">
    <text evidence="3">The sequence shown here is derived from an EMBL/GenBank/DDBJ whole genome shotgun (WGS) entry which is preliminary data.</text>
</comment>
<feature type="transmembrane region" description="Helical" evidence="2">
    <location>
        <begin position="242"/>
        <end position="266"/>
    </location>
</feature>
<dbReference type="EMBL" id="LGTL01000001">
    <property type="protein sequence ID" value="KPA86231.1"/>
    <property type="molecule type" value="Genomic_DNA"/>
</dbReference>
<protein>
    <recommendedName>
        <fullName evidence="5">Transmembrane protein</fullName>
    </recommendedName>
</protein>
<dbReference type="OMA" id="MHEHTIS"/>
<dbReference type="AlphaFoldDB" id="A0A0N0E0B0"/>
<keyword evidence="2" id="KW-0812">Transmembrane</keyword>
<dbReference type="RefSeq" id="XP_015664670.1">
    <property type="nucleotide sequence ID" value="XM_015796662.1"/>
</dbReference>
<evidence type="ECO:0000313" key="4">
    <source>
        <dbReference type="Proteomes" id="UP000037923"/>
    </source>
</evidence>
<name>A0A0N0E0B0_LEPPY</name>
<feature type="transmembrane region" description="Helical" evidence="2">
    <location>
        <begin position="12"/>
        <end position="34"/>
    </location>
</feature>
<feature type="compositionally biased region" description="Basic and acidic residues" evidence="1">
    <location>
        <begin position="62"/>
        <end position="71"/>
    </location>
</feature>
<proteinExistence type="predicted"/>
<keyword evidence="2" id="KW-1133">Transmembrane helix</keyword>
<gene>
    <name evidence="3" type="ORF">ABB37_00466</name>
</gene>
<feature type="compositionally biased region" description="Low complexity" evidence="1">
    <location>
        <begin position="197"/>
        <end position="209"/>
    </location>
</feature>
<evidence type="ECO:0000313" key="3">
    <source>
        <dbReference type="EMBL" id="KPA86231.1"/>
    </source>
</evidence>
<feature type="transmembrane region" description="Helical" evidence="2">
    <location>
        <begin position="330"/>
        <end position="351"/>
    </location>
</feature>
<accession>A0A0N0E0B0</accession>
<dbReference type="GeneID" id="26900764"/>
<dbReference type="OrthoDB" id="266721at2759"/>
<keyword evidence="4" id="KW-1185">Reference proteome</keyword>
<feature type="transmembrane region" description="Helical" evidence="2">
    <location>
        <begin position="278"/>
        <end position="301"/>
    </location>
</feature>
<dbReference type="VEuPathDB" id="TriTrypDB:LpyrH10_01_4660"/>
<feature type="compositionally biased region" description="Low complexity" evidence="1">
    <location>
        <begin position="72"/>
        <end position="86"/>
    </location>
</feature>
<evidence type="ECO:0000256" key="2">
    <source>
        <dbReference type="SAM" id="Phobius"/>
    </source>
</evidence>
<evidence type="ECO:0000256" key="1">
    <source>
        <dbReference type="SAM" id="MobiDB-lite"/>
    </source>
</evidence>